<evidence type="ECO:0000256" key="1">
    <source>
        <dbReference type="ARBA" id="ARBA00008433"/>
    </source>
</evidence>
<comment type="similarity">
    <text evidence="1">Belongs to the NPR2 family.</text>
</comment>
<protein>
    <submittedName>
        <fullName evidence="2">Uncharacterized protein</fullName>
    </submittedName>
</protein>
<dbReference type="AlphaFoldDB" id="A0A564YWD4"/>
<name>A0A564YWD4_HYMDI</name>
<gene>
    <name evidence="2" type="ORF">WMSIL1_LOCUS10500</name>
</gene>
<dbReference type="PANTHER" id="PTHR12991:SF10">
    <property type="entry name" value="GATOR COMPLEX PROTEIN NPRL2"/>
    <property type="match status" value="1"/>
</dbReference>
<proteinExistence type="inferred from homology"/>
<sequence>MIDCQYPDGFISTENFKLISHAIIPRAELTDQPITIAEFGHFVIGFPQRIEGTQYSRNTLLFNLCFIVRPWASLHQNYDLTGQDFPLDVDTSTNGLQPALQSAYELTVRKINRYLAYMEEENAALSQNTIKNIVRNGGETLLHRFLRQIYIDLREQGLCVTGLSDELPPLYLIFAPRAVNYSASSCFAPTEAELPTGWQRRGSSDESNFSEEAPIGGTNVWSRVPSTLQDSTARVTDSTVFVRVRPILTSIDNHVAYVLEPCQDVEGCDPDCDCDQPQTSFWETRDLVSSRLLPFVNGQRTVAQVASFASVDPNIARLCMTQLALLGAIRVVSAPIFLHPTVLSGNSPLEIFSIPGYVGLPRLLRLLVDEKLRNACFESVLSASTKYERLHIIDPEGLILKILQVFSKLCGSPYLNLSFLLTSTQSFVNLILPPPLSYHETRSSSSLFLPGISLVRLVQFGEANSLIHRLRCYPVSAATLSPPPQVGGEKNSTTNMETRLWNLLRHQMMDGVQSVDDLVYEASAWAIKSQTSTVVRNSSSLLSVSEPSPVLNTCLSDAVVAFTSKLLKEKEDELTKGRNLGAFVLTEMNSPSEGSKTSLDHGINGTSCNSVHLLWH</sequence>
<dbReference type="Pfam" id="PF06218">
    <property type="entry name" value="NPR2"/>
    <property type="match status" value="1"/>
</dbReference>
<dbReference type="Proteomes" id="UP000321570">
    <property type="component" value="Unassembled WGS sequence"/>
</dbReference>
<organism evidence="2 3">
    <name type="scientific">Hymenolepis diminuta</name>
    <name type="common">Rat tapeworm</name>
    <dbReference type="NCBI Taxonomy" id="6216"/>
    <lineage>
        <taxon>Eukaryota</taxon>
        <taxon>Metazoa</taxon>
        <taxon>Spiralia</taxon>
        <taxon>Lophotrochozoa</taxon>
        <taxon>Platyhelminthes</taxon>
        <taxon>Cestoda</taxon>
        <taxon>Eucestoda</taxon>
        <taxon>Cyclophyllidea</taxon>
        <taxon>Hymenolepididae</taxon>
        <taxon>Hymenolepis</taxon>
    </lineage>
</organism>
<accession>A0A564YWD4</accession>
<dbReference type="GO" id="GO:0005774">
    <property type="term" value="C:vacuolar membrane"/>
    <property type="evidence" value="ECO:0007669"/>
    <property type="project" value="TreeGrafter"/>
</dbReference>
<reference evidence="2 3" key="1">
    <citation type="submission" date="2019-07" db="EMBL/GenBank/DDBJ databases">
        <authorList>
            <person name="Jastrzebski P J."/>
            <person name="Paukszto L."/>
            <person name="Jastrzebski P J."/>
        </authorList>
    </citation>
    <scope>NUCLEOTIDE SEQUENCE [LARGE SCALE GENOMIC DNA]</scope>
    <source>
        <strain evidence="2 3">WMS-il1</strain>
    </source>
</reference>
<dbReference type="EMBL" id="CABIJS010000444">
    <property type="protein sequence ID" value="VUZ51555.1"/>
    <property type="molecule type" value="Genomic_DNA"/>
</dbReference>
<keyword evidence="3" id="KW-1185">Reference proteome</keyword>
<evidence type="ECO:0000313" key="3">
    <source>
        <dbReference type="Proteomes" id="UP000321570"/>
    </source>
</evidence>
<evidence type="ECO:0000313" key="2">
    <source>
        <dbReference type="EMBL" id="VUZ51555.1"/>
    </source>
</evidence>
<dbReference type="GO" id="GO:1904262">
    <property type="term" value="P:negative regulation of TORC1 signaling"/>
    <property type="evidence" value="ECO:0007669"/>
    <property type="project" value="TreeGrafter"/>
</dbReference>
<dbReference type="GO" id="GO:0005096">
    <property type="term" value="F:GTPase activator activity"/>
    <property type="evidence" value="ECO:0007669"/>
    <property type="project" value="TreeGrafter"/>
</dbReference>
<dbReference type="GO" id="GO:1990130">
    <property type="term" value="C:GATOR1 complex"/>
    <property type="evidence" value="ECO:0007669"/>
    <property type="project" value="TreeGrafter"/>
</dbReference>
<dbReference type="InterPro" id="IPR009348">
    <property type="entry name" value="NPR2-like"/>
</dbReference>
<dbReference type="GO" id="GO:0010508">
    <property type="term" value="P:positive regulation of autophagy"/>
    <property type="evidence" value="ECO:0007669"/>
    <property type="project" value="TreeGrafter"/>
</dbReference>
<dbReference type="PANTHER" id="PTHR12991">
    <property type="entry name" value="NITROGEN PERMEASE REGULATOR 2/TUMOR SUPPRESSOR CANDIDATE 4"/>
    <property type="match status" value="1"/>
</dbReference>